<dbReference type="InterPro" id="IPR011701">
    <property type="entry name" value="MFS"/>
</dbReference>
<organism evidence="3 4">
    <name type="scientific">Halospeciosus flavus</name>
    <dbReference type="NCBI Taxonomy" id="3032283"/>
    <lineage>
        <taxon>Archaea</taxon>
        <taxon>Methanobacteriati</taxon>
        <taxon>Methanobacteriota</taxon>
        <taxon>Stenosarchaea group</taxon>
        <taxon>Halobacteria</taxon>
        <taxon>Halobacteriales</taxon>
        <taxon>Halobacteriaceae</taxon>
        <taxon>Halospeciosus</taxon>
    </lineage>
</organism>
<dbReference type="RefSeq" id="WP_279529946.1">
    <property type="nucleotide sequence ID" value="NZ_CP122312.1"/>
</dbReference>
<dbReference type="InterPro" id="IPR036259">
    <property type="entry name" value="MFS_trans_sf"/>
</dbReference>
<evidence type="ECO:0000313" key="4">
    <source>
        <dbReference type="Proteomes" id="UP001596447"/>
    </source>
</evidence>
<feature type="domain" description="Major facilitator superfamily (MFS) profile" evidence="2">
    <location>
        <begin position="1"/>
        <end position="404"/>
    </location>
</feature>
<name>A0ABD5Z4D8_9EURY</name>
<feature type="transmembrane region" description="Helical" evidence="1">
    <location>
        <begin position="380"/>
        <end position="402"/>
    </location>
</feature>
<keyword evidence="1" id="KW-0812">Transmembrane</keyword>
<protein>
    <submittedName>
        <fullName evidence="3">MFS transporter</fullName>
    </submittedName>
</protein>
<evidence type="ECO:0000313" key="3">
    <source>
        <dbReference type="EMBL" id="MFC7200026.1"/>
    </source>
</evidence>
<accession>A0ABD5Z4D8</accession>
<evidence type="ECO:0000259" key="2">
    <source>
        <dbReference type="PROSITE" id="PS50850"/>
    </source>
</evidence>
<feature type="transmembrane region" description="Helical" evidence="1">
    <location>
        <begin position="161"/>
        <end position="179"/>
    </location>
</feature>
<feature type="transmembrane region" description="Helical" evidence="1">
    <location>
        <begin position="212"/>
        <end position="231"/>
    </location>
</feature>
<feature type="transmembrane region" description="Helical" evidence="1">
    <location>
        <begin position="12"/>
        <end position="34"/>
    </location>
</feature>
<evidence type="ECO:0000256" key="1">
    <source>
        <dbReference type="SAM" id="Phobius"/>
    </source>
</evidence>
<dbReference type="SUPFAM" id="SSF103473">
    <property type="entry name" value="MFS general substrate transporter"/>
    <property type="match status" value="1"/>
</dbReference>
<sequence>MDQNDRAITGLVTLAHAMVHTYELSIPIFVTIWLTEFPVTAADLGLLVTVGMALFGLGALPGGVLSDRYSSKRLILGCLLGMAVSFVVLGLAPSVAGVAVALVLWGAAASVYHPSGLSLISNGTTERGRAFAYHGMAGNLGIALGPLVTALLLLRFEWRTVALVLAAPAFVAVVVAARADVDEYAAVEESAADRSADQPTSIGEFVDASKQLFASAFALVFLVVMCSGLYYRGVLTFLPGLLADLSALRSVVATYGVDNPARYLYAGLLMVGVLGQYVGGRLTDVMRPARGLTVAFAALAVVALGFVPLANAGTVPLLLGSALLGFSLFVVQPLYQAAVAETTPAGTRGISYGYTYLGVFGVGALGAAVAGTILTYATPAVLFVVLAGFAALASATALVLLFRW</sequence>
<dbReference type="Proteomes" id="UP001596447">
    <property type="component" value="Unassembled WGS sequence"/>
</dbReference>
<keyword evidence="1" id="KW-1133">Transmembrane helix</keyword>
<dbReference type="PANTHER" id="PTHR43129:SF1">
    <property type="entry name" value="FOSMIDOMYCIN RESISTANCE PROTEIN"/>
    <property type="match status" value="1"/>
</dbReference>
<feature type="transmembrane region" description="Helical" evidence="1">
    <location>
        <begin position="263"/>
        <end position="280"/>
    </location>
</feature>
<comment type="caution">
    <text evidence="3">The sequence shown here is derived from an EMBL/GenBank/DDBJ whole genome shotgun (WGS) entry which is preliminary data.</text>
</comment>
<feature type="transmembrane region" description="Helical" evidence="1">
    <location>
        <begin position="317"/>
        <end position="335"/>
    </location>
</feature>
<keyword evidence="1" id="KW-0472">Membrane</keyword>
<proteinExistence type="predicted"/>
<gene>
    <name evidence="3" type="ORF">ACFQJ9_11510</name>
</gene>
<feature type="transmembrane region" description="Helical" evidence="1">
    <location>
        <begin position="78"/>
        <end position="111"/>
    </location>
</feature>
<dbReference type="EMBL" id="JBHTAR010000011">
    <property type="protein sequence ID" value="MFC7200026.1"/>
    <property type="molecule type" value="Genomic_DNA"/>
</dbReference>
<dbReference type="PANTHER" id="PTHR43129">
    <property type="entry name" value="FOSMIDOMYCIN RESISTANCE PROTEIN"/>
    <property type="match status" value="1"/>
</dbReference>
<feature type="transmembrane region" description="Helical" evidence="1">
    <location>
        <begin position="46"/>
        <end position="66"/>
    </location>
</feature>
<dbReference type="AlphaFoldDB" id="A0ABD5Z4D8"/>
<dbReference type="InterPro" id="IPR020846">
    <property type="entry name" value="MFS_dom"/>
</dbReference>
<feature type="transmembrane region" description="Helical" evidence="1">
    <location>
        <begin position="292"/>
        <end position="311"/>
    </location>
</feature>
<keyword evidence="4" id="KW-1185">Reference proteome</keyword>
<feature type="transmembrane region" description="Helical" evidence="1">
    <location>
        <begin position="356"/>
        <end position="374"/>
    </location>
</feature>
<feature type="transmembrane region" description="Helical" evidence="1">
    <location>
        <begin position="131"/>
        <end position="154"/>
    </location>
</feature>
<dbReference type="Pfam" id="PF07690">
    <property type="entry name" value="MFS_1"/>
    <property type="match status" value="1"/>
</dbReference>
<dbReference type="Gene3D" id="1.20.1250.20">
    <property type="entry name" value="MFS general substrate transporter like domains"/>
    <property type="match status" value="1"/>
</dbReference>
<dbReference type="PROSITE" id="PS50850">
    <property type="entry name" value="MFS"/>
    <property type="match status" value="1"/>
</dbReference>
<reference evidence="3 4" key="1">
    <citation type="journal article" date="2019" name="Int. J. Syst. Evol. Microbiol.">
        <title>The Global Catalogue of Microorganisms (GCM) 10K type strain sequencing project: providing services to taxonomists for standard genome sequencing and annotation.</title>
        <authorList>
            <consortium name="The Broad Institute Genomics Platform"/>
            <consortium name="The Broad Institute Genome Sequencing Center for Infectious Disease"/>
            <person name="Wu L."/>
            <person name="Ma J."/>
        </authorList>
    </citation>
    <scope>NUCLEOTIDE SEQUENCE [LARGE SCALE GENOMIC DNA]</scope>
    <source>
        <strain evidence="3 4">XZGYJ-43</strain>
    </source>
</reference>